<reference evidence="5" key="1">
    <citation type="submission" date="2020-02" db="EMBL/GenBank/DDBJ databases">
        <authorList>
            <person name="Palmer J.M."/>
        </authorList>
    </citation>
    <scope>NUCLEOTIDE SEQUENCE</scope>
    <source>
        <strain evidence="5">EPUS1.4</strain>
        <tissue evidence="5">Thallus</tissue>
    </source>
</reference>
<dbReference type="OrthoDB" id="341259at2759"/>
<dbReference type="Pfam" id="PF00023">
    <property type="entry name" value="Ank"/>
    <property type="match status" value="1"/>
</dbReference>
<dbReference type="Pfam" id="PF12796">
    <property type="entry name" value="Ank_2"/>
    <property type="match status" value="1"/>
</dbReference>
<feature type="region of interest" description="Disordered" evidence="4">
    <location>
        <begin position="180"/>
        <end position="201"/>
    </location>
</feature>
<dbReference type="AlphaFoldDB" id="A0A8H7AJM8"/>
<evidence type="ECO:0000256" key="1">
    <source>
        <dbReference type="ARBA" id="ARBA00022737"/>
    </source>
</evidence>
<protein>
    <recommendedName>
        <fullName evidence="7">Fungal N-terminal domain-containing protein</fullName>
    </recommendedName>
</protein>
<keyword evidence="6" id="KW-1185">Reference proteome</keyword>
<dbReference type="PANTHER" id="PTHR24171">
    <property type="entry name" value="ANKYRIN REPEAT DOMAIN-CONTAINING PROTEIN 39-RELATED"/>
    <property type="match status" value="1"/>
</dbReference>
<evidence type="ECO:0000313" key="5">
    <source>
        <dbReference type="EMBL" id="KAF7510333.1"/>
    </source>
</evidence>
<accession>A0A8H7AJM8</accession>
<evidence type="ECO:0000256" key="2">
    <source>
        <dbReference type="ARBA" id="ARBA00023043"/>
    </source>
</evidence>
<name>A0A8H7AJM8_9EURO</name>
<feature type="repeat" description="ANK" evidence="3">
    <location>
        <begin position="563"/>
        <end position="595"/>
    </location>
</feature>
<comment type="caution">
    <text evidence="5">The sequence shown here is derived from an EMBL/GenBank/DDBJ whole genome shotgun (WGS) entry which is preliminary data.</text>
</comment>
<sequence length="723" mass="81943">MAEPVQIIASCIGLADFALKSYRGLYRFVSDIKNADKTAKGLCCKVQRLRKTLYNVHLVLLARENQLLETRPAGPEEECILSNVRDSLKQWRHTLQKFKREIKGLNAPLEGDRRPTWVDKTLLQLKLQRKGPTIGKFERSIDEHIEELSLSLHCLAIFVQTEPHVHGPTLRRKLQQVEPQYNGTRHRQEISESRDGSEVRNRHAQIMGRCITTARTVVQRVSPCDRPSVERQTSFPEQHGTIVGLPRRSHEQDREDENSDEPGVRISEIGEVTVTPPAIGSNEGQILDFDPQLDITPQELLDELIGKYRSQVELELMDKCYDQAQVHQRRLIDRFDERKRAYGVQYEWAKMQEKLADILEGCGKIDEAIEINYLLLQGGRDVTVQCPRQTDIGQARLSPPKALEQSRRYYKIAKLWLMQYRERADPKTIQLSQVFGRRSFKLRLELRKEHESEFLESAEFLANIYQLQGNQVEADTYRDLYLRSPPISPSSAAPASPVSPLAQQISLDGHILNGDIKGHESSVTPLFDASFLTSLFSAVAKGNDKEVEGLLMRGMDVDSRDHQNRTPLMHAIGRRRIGMVKFLCSKGANVDAKDNSGWTALHHAMVCGDGDGDEIAQILLEDYRADCNAVCRVLRKTPLHYTVDQNNMSSARILLAHGANIQAKDIYQRTPLSFAESEGKRRLAKILRDYEANMNRSSEASSLLSLQSCSSADTGYDTISLVV</sequence>
<dbReference type="Gene3D" id="1.25.40.20">
    <property type="entry name" value="Ankyrin repeat-containing domain"/>
    <property type="match status" value="1"/>
</dbReference>
<feature type="compositionally biased region" description="Basic and acidic residues" evidence="4">
    <location>
        <begin position="186"/>
        <end position="201"/>
    </location>
</feature>
<dbReference type="PROSITE" id="PS50088">
    <property type="entry name" value="ANK_REPEAT"/>
    <property type="match status" value="2"/>
</dbReference>
<dbReference type="Proteomes" id="UP000606974">
    <property type="component" value="Unassembled WGS sequence"/>
</dbReference>
<evidence type="ECO:0000256" key="4">
    <source>
        <dbReference type="SAM" id="MobiDB-lite"/>
    </source>
</evidence>
<dbReference type="PANTHER" id="PTHR24171:SF9">
    <property type="entry name" value="ANKYRIN REPEAT DOMAIN-CONTAINING PROTEIN 39"/>
    <property type="match status" value="1"/>
</dbReference>
<evidence type="ECO:0000256" key="3">
    <source>
        <dbReference type="PROSITE-ProRule" id="PRU00023"/>
    </source>
</evidence>
<dbReference type="InterPro" id="IPR002110">
    <property type="entry name" value="Ankyrin_rpt"/>
</dbReference>
<feature type="region of interest" description="Disordered" evidence="4">
    <location>
        <begin position="227"/>
        <end position="263"/>
    </location>
</feature>
<gene>
    <name evidence="5" type="ORF">GJ744_006829</name>
</gene>
<dbReference type="SUPFAM" id="SSF48403">
    <property type="entry name" value="Ankyrin repeat"/>
    <property type="match status" value="1"/>
</dbReference>
<dbReference type="PROSITE" id="PS50297">
    <property type="entry name" value="ANK_REP_REGION"/>
    <property type="match status" value="2"/>
</dbReference>
<proteinExistence type="predicted"/>
<evidence type="ECO:0000313" key="6">
    <source>
        <dbReference type="Proteomes" id="UP000606974"/>
    </source>
</evidence>
<dbReference type="EMBL" id="JAACFV010000031">
    <property type="protein sequence ID" value="KAF7510333.1"/>
    <property type="molecule type" value="Genomic_DNA"/>
</dbReference>
<feature type="repeat" description="ANK" evidence="3">
    <location>
        <begin position="634"/>
        <end position="666"/>
    </location>
</feature>
<dbReference type="InterPro" id="IPR036770">
    <property type="entry name" value="Ankyrin_rpt-contain_sf"/>
</dbReference>
<organism evidence="5 6">
    <name type="scientific">Endocarpon pusillum</name>
    <dbReference type="NCBI Taxonomy" id="364733"/>
    <lineage>
        <taxon>Eukaryota</taxon>
        <taxon>Fungi</taxon>
        <taxon>Dikarya</taxon>
        <taxon>Ascomycota</taxon>
        <taxon>Pezizomycotina</taxon>
        <taxon>Eurotiomycetes</taxon>
        <taxon>Chaetothyriomycetidae</taxon>
        <taxon>Verrucariales</taxon>
        <taxon>Verrucariaceae</taxon>
        <taxon>Endocarpon</taxon>
    </lineage>
</organism>
<evidence type="ECO:0008006" key="7">
    <source>
        <dbReference type="Google" id="ProtNLM"/>
    </source>
</evidence>
<dbReference type="SMART" id="SM00248">
    <property type="entry name" value="ANK"/>
    <property type="match status" value="5"/>
</dbReference>
<keyword evidence="2 3" id="KW-0040">ANK repeat</keyword>
<keyword evidence="1" id="KW-0677">Repeat</keyword>